<evidence type="ECO:0000256" key="8">
    <source>
        <dbReference type="RuleBase" id="RU362110"/>
    </source>
</evidence>
<dbReference type="PANTHER" id="PTHR43101:SF1">
    <property type="entry name" value="BETA-FRUCTOSIDASE"/>
    <property type="match status" value="1"/>
</dbReference>
<reference evidence="12 13" key="1">
    <citation type="submission" date="2023-10" db="EMBL/GenBank/DDBJ databases">
        <title>Niallia locisalis sp.nov. isolated from a salt pond sample.</title>
        <authorList>
            <person name="Li X.-J."/>
            <person name="Dong L."/>
        </authorList>
    </citation>
    <scope>NUCLEOTIDE SEQUENCE [LARGE SCALE GENOMIC DNA]</scope>
    <source>
        <strain evidence="12 13">DSM 29761</strain>
    </source>
</reference>
<dbReference type="RefSeq" id="WP_338448329.1">
    <property type="nucleotide sequence ID" value="NZ_CP137640.1"/>
</dbReference>
<dbReference type="InterPro" id="IPR051214">
    <property type="entry name" value="GH32_Enzymes"/>
</dbReference>
<keyword evidence="6 8" id="KW-0326">Glycosidase</keyword>
<comment type="pathway">
    <text evidence="1 9">Glycan biosynthesis; sucrose metabolism.</text>
</comment>
<dbReference type="PROSITE" id="PS00609">
    <property type="entry name" value="GLYCOSYL_HYDROL_F32"/>
    <property type="match status" value="1"/>
</dbReference>
<dbReference type="Pfam" id="PF08244">
    <property type="entry name" value="Glyco_hydro_32C"/>
    <property type="match status" value="1"/>
</dbReference>
<evidence type="ECO:0000256" key="5">
    <source>
        <dbReference type="ARBA" id="ARBA00022801"/>
    </source>
</evidence>
<dbReference type="CDD" id="cd18623">
    <property type="entry name" value="GH32_ScrB-like"/>
    <property type="match status" value="1"/>
</dbReference>
<evidence type="ECO:0000256" key="6">
    <source>
        <dbReference type="ARBA" id="ARBA00023295"/>
    </source>
</evidence>
<gene>
    <name evidence="12" type="ORF">R4Z09_19055</name>
</gene>
<evidence type="ECO:0000256" key="7">
    <source>
        <dbReference type="ARBA" id="ARBA00033367"/>
    </source>
</evidence>
<keyword evidence="9" id="KW-0963">Cytoplasm</keyword>
<dbReference type="InterPro" id="IPR001362">
    <property type="entry name" value="Glyco_hydro_32"/>
</dbReference>
<evidence type="ECO:0000256" key="2">
    <source>
        <dbReference type="ARBA" id="ARBA00009902"/>
    </source>
</evidence>
<dbReference type="Gene3D" id="2.115.10.20">
    <property type="entry name" value="Glycosyl hydrolase domain, family 43"/>
    <property type="match status" value="1"/>
</dbReference>
<comment type="catalytic activity">
    <reaction evidence="8">
        <text>Hydrolysis of terminal non-reducing beta-D-fructofuranoside residues in beta-D-fructofuranosides.</text>
        <dbReference type="EC" id="3.2.1.26"/>
    </reaction>
</comment>
<dbReference type="Gene3D" id="2.60.120.560">
    <property type="entry name" value="Exo-inulinase, domain 1"/>
    <property type="match status" value="1"/>
</dbReference>
<dbReference type="InterPro" id="IPR013189">
    <property type="entry name" value="Glyco_hydro_32_C"/>
</dbReference>
<name>A0ABZ2C796_9BACI</name>
<keyword evidence="9" id="KW-0119">Carbohydrate metabolism</keyword>
<dbReference type="GO" id="GO:0004564">
    <property type="term" value="F:beta-fructofuranosidase activity"/>
    <property type="evidence" value="ECO:0007669"/>
    <property type="project" value="UniProtKB-EC"/>
</dbReference>
<comment type="subcellular location">
    <subcellularLocation>
        <location evidence="9">Cytoplasm</location>
    </subcellularLocation>
</comment>
<evidence type="ECO:0000313" key="12">
    <source>
        <dbReference type="EMBL" id="WVX79395.1"/>
    </source>
</evidence>
<evidence type="ECO:0000256" key="1">
    <source>
        <dbReference type="ARBA" id="ARBA00004914"/>
    </source>
</evidence>
<dbReference type="NCBIfam" id="TIGR01322">
    <property type="entry name" value="scrB_fam"/>
    <property type="match status" value="1"/>
</dbReference>
<dbReference type="SUPFAM" id="SSF75005">
    <property type="entry name" value="Arabinanase/levansucrase/invertase"/>
    <property type="match status" value="1"/>
</dbReference>
<accession>A0ABZ2C796</accession>
<evidence type="ECO:0000256" key="4">
    <source>
        <dbReference type="ARBA" id="ARBA00019623"/>
    </source>
</evidence>
<feature type="domain" description="Glycosyl hydrolase family 32 N-terminal" evidence="10">
    <location>
        <begin position="33"/>
        <end position="338"/>
    </location>
</feature>
<dbReference type="SMART" id="SM00640">
    <property type="entry name" value="Glyco_32"/>
    <property type="match status" value="1"/>
</dbReference>
<dbReference type="InterPro" id="IPR013320">
    <property type="entry name" value="ConA-like_dom_sf"/>
</dbReference>
<keyword evidence="5 8" id="KW-0378">Hydrolase</keyword>
<protein>
    <recommendedName>
        <fullName evidence="4 8">Sucrose-6-phosphate hydrolase</fullName>
        <ecNumber evidence="3 8">3.2.1.26</ecNumber>
    </recommendedName>
    <alternativeName>
        <fullName evidence="7 9">Invertase</fullName>
    </alternativeName>
</protein>
<dbReference type="EMBL" id="CP137640">
    <property type="protein sequence ID" value="WVX79395.1"/>
    <property type="molecule type" value="Genomic_DNA"/>
</dbReference>
<evidence type="ECO:0000259" key="11">
    <source>
        <dbReference type="Pfam" id="PF08244"/>
    </source>
</evidence>
<feature type="domain" description="Glycosyl hydrolase family 32 C-terminal" evidence="11">
    <location>
        <begin position="341"/>
        <end position="464"/>
    </location>
</feature>
<dbReference type="InterPro" id="IPR018053">
    <property type="entry name" value="Glyco_hydro_32_AS"/>
</dbReference>
<organism evidence="12 13">
    <name type="scientific">Niallia oryzisoli</name>
    <dbReference type="NCBI Taxonomy" id="1737571"/>
    <lineage>
        <taxon>Bacteria</taxon>
        <taxon>Bacillati</taxon>
        <taxon>Bacillota</taxon>
        <taxon>Bacilli</taxon>
        <taxon>Bacillales</taxon>
        <taxon>Bacillaceae</taxon>
        <taxon>Niallia</taxon>
    </lineage>
</organism>
<sequence>MKEKEGLLVQKAYNEVEKFRETVKNDPYRLAYHLMPPVGLLNDPNGLIQYKGVYHVFYQWNPFETSHGAKFWGHYTSSDMVHWQEEPIALAPSEWYERNGCYSGSAVESDGKLYLFYTGNVKREDGTRETYQCIAVSSDGVHFEKHGPVLKLPENYTAHFRDPKVWKKDDRWYMVVGAQTLDEKGTVVLFTSKDLYHWEELGNIAGSGMNGIGDFGYMWECPDLIHLNGKDVLLVSPQGLKPSGYIYQNLFQSGYFIGELDYDHSDFQHGSFTELDRGFDFYAPQTFTDESGRTILYGWMGITDEMEIYQPTISNHWVHALTIPRVLQLKEGKIYQAPVDELKTLRKDKLEVKIDKMKGKPVHIEGGQSSELLLELLNMGKEPFQISFRNEANLILDSDKGEIRLQRRNLKTSALETRTCKISSVSNLHIFMDHSSLEIFINEGEEVFTARYFPNPKDDTIIIHGEGEFKITKWNLG</sequence>
<dbReference type="EC" id="3.2.1.26" evidence="3 8"/>
<dbReference type="SUPFAM" id="SSF49899">
    <property type="entry name" value="Concanavalin A-like lectins/glucanases"/>
    <property type="match status" value="1"/>
</dbReference>
<dbReference type="PANTHER" id="PTHR43101">
    <property type="entry name" value="BETA-FRUCTOSIDASE"/>
    <property type="match status" value="1"/>
</dbReference>
<evidence type="ECO:0000256" key="3">
    <source>
        <dbReference type="ARBA" id="ARBA00012758"/>
    </source>
</evidence>
<comment type="function">
    <text evidence="9">Enables the bacterium to metabolize sucrose as a sole carbon source.</text>
</comment>
<evidence type="ECO:0000313" key="13">
    <source>
        <dbReference type="Proteomes" id="UP001357223"/>
    </source>
</evidence>
<dbReference type="InterPro" id="IPR006232">
    <property type="entry name" value="Suc6P_hydrolase"/>
</dbReference>
<dbReference type="InterPro" id="IPR023296">
    <property type="entry name" value="Glyco_hydro_beta-prop_sf"/>
</dbReference>
<dbReference type="InterPro" id="IPR013148">
    <property type="entry name" value="Glyco_hydro_32_N"/>
</dbReference>
<dbReference type="Proteomes" id="UP001357223">
    <property type="component" value="Chromosome"/>
</dbReference>
<dbReference type="Pfam" id="PF00251">
    <property type="entry name" value="Glyco_hydro_32N"/>
    <property type="match status" value="1"/>
</dbReference>
<comment type="similarity">
    <text evidence="2 8">Belongs to the glycosyl hydrolase 32 family.</text>
</comment>
<evidence type="ECO:0000256" key="9">
    <source>
        <dbReference type="RuleBase" id="RU365015"/>
    </source>
</evidence>
<evidence type="ECO:0000259" key="10">
    <source>
        <dbReference type="Pfam" id="PF00251"/>
    </source>
</evidence>
<proteinExistence type="inferred from homology"/>
<keyword evidence="13" id="KW-1185">Reference proteome</keyword>